<gene>
    <name evidence="2" type="ORF">NCTC11535_01563</name>
</gene>
<name>A0ABY1VP88_9ACTO</name>
<feature type="transmembrane region" description="Helical" evidence="1">
    <location>
        <begin position="25"/>
        <end position="48"/>
    </location>
</feature>
<accession>A0ABY1VP88</accession>
<feature type="transmembrane region" description="Helical" evidence="1">
    <location>
        <begin position="289"/>
        <end position="311"/>
    </location>
</feature>
<feature type="transmembrane region" description="Helical" evidence="1">
    <location>
        <begin position="332"/>
        <end position="354"/>
    </location>
</feature>
<comment type="caution">
    <text evidence="2">The sequence shown here is derived from an EMBL/GenBank/DDBJ whole genome shotgun (WGS) entry which is preliminary data.</text>
</comment>
<dbReference type="Proteomes" id="UP000250006">
    <property type="component" value="Unassembled WGS sequence"/>
</dbReference>
<keyword evidence="1" id="KW-0472">Membrane</keyword>
<keyword evidence="1" id="KW-0812">Transmembrane</keyword>
<feature type="transmembrane region" description="Helical" evidence="1">
    <location>
        <begin position="409"/>
        <end position="432"/>
    </location>
</feature>
<keyword evidence="3" id="KW-1185">Reference proteome</keyword>
<dbReference type="EMBL" id="UAPQ01000008">
    <property type="protein sequence ID" value="SPT53875.1"/>
    <property type="molecule type" value="Genomic_DNA"/>
</dbReference>
<evidence type="ECO:0008006" key="4">
    <source>
        <dbReference type="Google" id="ProtNLM"/>
    </source>
</evidence>
<reference evidence="2 3" key="1">
    <citation type="submission" date="2018-06" db="EMBL/GenBank/DDBJ databases">
        <authorList>
            <consortium name="Pathogen Informatics"/>
            <person name="Doyle S."/>
        </authorList>
    </citation>
    <scope>NUCLEOTIDE SEQUENCE [LARGE SCALE GENOMIC DNA]</scope>
    <source>
        <strain evidence="2 3">NCTC11535</strain>
    </source>
</reference>
<evidence type="ECO:0000313" key="3">
    <source>
        <dbReference type="Proteomes" id="UP000250006"/>
    </source>
</evidence>
<feature type="transmembrane region" description="Helical" evidence="1">
    <location>
        <begin position="601"/>
        <end position="621"/>
    </location>
</feature>
<feature type="transmembrane region" description="Helical" evidence="1">
    <location>
        <begin position="360"/>
        <end position="388"/>
    </location>
</feature>
<feature type="transmembrane region" description="Helical" evidence="1">
    <location>
        <begin position="198"/>
        <end position="221"/>
    </location>
</feature>
<feature type="transmembrane region" description="Helical" evidence="1">
    <location>
        <begin position="691"/>
        <end position="713"/>
    </location>
</feature>
<protein>
    <recommendedName>
        <fullName evidence="4">FtsX-like permease family</fullName>
    </recommendedName>
</protein>
<proteinExistence type="predicted"/>
<sequence>MLMSHSMMVAARALRAQHRRAGHRASYLVVMLGTLLACLGLMSLVVLVNDVWLGQARSAAISPIPAELHEGDVKLLYLPVFGEIDNRPVTLVVLEPLIADAPLPPGLDRWPALGEAYVSPQLANELVGSRSLLYGKVAGYIDPTGLETPTERRVYLRATADTLQTQAMLPVWGFGYRDWQEAIHGTGYLYRSGLERSVLLVLSSLFLPGLVTVGIGAAVGAEKLCRTGRMLAAIGLSRRQLVRLDCLEHLPYCLAAALIACSTMIWAMSCDIILPFLDARYNAADTRQVAPLLLVAIFAGVGACLAMVGLVRTRIRERKRRRRRVRQADRDIYSAGFLLALTAGASLPALLAPWPFVGHIATAAGFATIILSWAPISLVCLWVGRILVRVSQLRSFPGMLIAGRFLEHLPRRVSSVALSMCAVIILAGLVHLHTSSLSGIIVQSQKDLARYGTSVLTLHVPANASPAPIIEQLPPEIGVLAIHRESAPEPGAAESLNLSGSCAALKALELPCPDRQAVKTPVVTGSDRVRYAVGQLPRLFVTQTEEVPRDSEELILVSPTKTGLDLDSLQSTASRYLPGTIVSVRSSWHVAGADVALEEGWVLFFSTIGGLILILALGVALTEDLRQVSAIVAPVGSVTGNPAVASSATAWSVSIPLLTAGVLGVIVYNILPLGMEHIIGDPNLPNWKASPILTCGALIFTVVGASGSALMAWRAARRDVASWRPGQTPRHTSS</sequence>
<feature type="transmembrane region" description="Helical" evidence="1">
    <location>
        <begin position="249"/>
        <end position="269"/>
    </location>
</feature>
<organism evidence="2 3">
    <name type="scientific">Actinomyces bovis</name>
    <dbReference type="NCBI Taxonomy" id="1658"/>
    <lineage>
        <taxon>Bacteria</taxon>
        <taxon>Bacillati</taxon>
        <taxon>Actinomycetota</taxon>
        <taxon>Actinomycetes</taxon>
        <taxon>Actinomycetales</taxon>
        <taxon>Actinomycetaceae</taxon>
        <taxon>Actinomyces</taxon>
    </lineage>
</organism>
<keyword evidence="1" id="KW-1133">Transmembrane helix</keyword>
<evidence type="ECO:0000313" key="2">
    <source>
        <dbReference type="EMBL" id="SPT53875.1"/>
    </source>
</evidence>
<feature type="transmembrane region" description="Helical" evidence="1">
    <location>
        <begin position="650"/>
        <end position="671"/>
    </location>
</feature>
<evidence type="ECO:0000256" key="1">
    <source>
        <dbReference type="SAM" id="Phobius"/>
    </source>
</evidence>